<evidence type="ECO:0000313" key="2">
    <source>
        <dbReference type="EMBL" id="KAB4257709.1"/>
    </source>
</evidence>
<gene>
    <name evidence="1" type="ORF">ERS417307_03929</name>
    <name evidence="2" type="ORF">GAP48_04415</name>
</gene>
<dbReference type="AlphaFoldDB" id="A0A174PB49"/>
<reference evidence="2 4" key="2">
    <citation type="journal article" date="2019" name="Nat. Med.">
        <title>A library of human gut bacterial isolates paired with longitudinal multiomics data enables mechanistic microbiome research.</title>
        <authorList>
            <person name="Poyet M."/>
            <person name="Groussin M."/>
            <person name="Gibbons S.M."/>
            <person name="Avila-Pacheco J."/>
            <person name="Jiang X."/>
            <person name="Kearney S.M."/>
            <person name="Perrotta A.R."/>
            <person name="Berdy B."/>
            <person name="Zhao S."/>
            <person name="Lieberman T.D."/>
            <person name="Swanson P.K."/>
            <person name="Smith M."/>
            <person name="Roesemann S."/>
            <person name="Alexander J.E."/>
            <person name="Rich S.A."/>
            <person name="Livny J."/>
            <person name="Vlamakis H."/>
            <person name="Clish C."/>
            <person name="Bullock K."/>
            <person name="Deik A."/>
            <person name="Scott J."/>
            <person name="Pierce K.A."/>
            <person name="Xavier R.J."/>
            <person name="Alm E.J."/>
        </authorList>
    </citation>
    <scope>NUCLEOTIDE SEQUENCE [LARGE SCALE GENOMIC DNA]</scope>
    <source>
        <strain evidence="2 4">BIOML-A3</strain>
    </source>
</reference>
<name>A0A174PB49_BACUN</name>
<evidence type="ECO:0000313" key="1">
    <source>
        <dbReference type="EMBL" id="CUP55309.1"/>
    </source>
</evidence>
<dbReference type="RefSeq" id="WP_057089703.1">
    <property type="nucleotide sequence ID" value="NZ_CYZF01000015.1"/>
</dbReference>
<dbReference type="Proteomes" id="UP000487989">
    <property type="component" value="Unassembled WGS sequence"/>
</dbReference>
<protein>
    <submittedName>
        <fullName evidence="1">Uncharacterized protein</fullName>
    </submittedName>
</protein>
<evidence type="ECO:0000313" key="3">
    <source>
        <dbReference type="Proteomes" id="UP000095419"/>
    </source>
</evidence>
<evidence type="ECO:0000313" key="4">
    <source>
        <dbReference type="Proteomes" id="UP000487989"/>
    </source>
</evidence>
<dbReference type="EMBL" id="CYZF01000015">
    <property type="protein sequence ID" value="CUP55309.1"/>
    <property type="molecule type" value="Genomic_DNA"/>
</dbReference>
<proteinExistence type="predicted"/>
<accession>A0A174PB49</accession>
<dbReference type="Proteomes" id="UP000095419">
    <property type="component" value="Unassembled WGS sequence"/>
</dbReference>
<reference evidence="1 3" key="1">
    <citation type="submission" date="2015-09" db="EMBL/GenBank/DDBJ databases">
        <authorList>
            <consortium name="Pathogen Informatics"/>
        </authorList>
    </citation>
    <scope>NUCLEOTIDE SEQUENCE [LARGE SCALE GENOMIC DNA]</scope>
    <source>
        <strain evidence="1 3">2789STDY5608791</strain>
    </source>
</reference>
<dbReference type="EMBL" id="WCTJ01000004">
    <property type="protein sequence ID" value="KAB4257709.1"/>
    <property type="molecule type" value="Genomic_DNA"/>
</dbReference>
<sequence length="73" mass="7842">MGYIRFVLSKRVTGDDGGATNAVISRIESDMADTGMLETNLIMHALAARGGKVVEIVDFILDSSRLDDNDILG</sequence>
<organism evidence="1 3">
    <name type="scientific">Bacteroides uniformis</name>
    <dbReference type="NCBI Taxonomy" id="820"/>
    <lineage>
        <taxon>Bacteria</taxon>
        <taxon>Pseudomonadati</taxon>
        <taxon>Bacteroidota</taxon>
        <taxon>Bacteroidia</taxon>
        <taxon>Bacteroidales</taxon>
        <taxon>Bacteroidaceae</taxon>
        <taxon>Bacteroides</taxon>
    </lineage>
</organism>